<keyword evidence="5" id="KW-1185">Reference proteome</keyword>
<proteinExistence type="inferred from homology"/>
<feature type="region of interest" description="Disordered" evidence="3">
    <location>
        <begin position="288"/>
        <end position="307"/>
    </location>
</feature>
<dbReference type="InterPro" id="IPR010258">
    <property type="entry name" value="Conjugal_tfr_TrbG/VirB9/CagX"/>
</dbReference>
<name>A0ABT6XAL5_9BURK</name>
<accession>A0ABT6XAL5</accession>
<evidence type="ECO:0000256" key="2">
    <source>
        <dbReference type="ARBA" id="ARBA00022729"/>
    </source>
</evidence>
<dbReference type="EMBL" id="JASGBH010000015">
    <property type="protein sequence ID" value="MDI9235177.1"/>
    <property type="molecule type" value="Genomic_DNA"/>
</dbReference>
<dbReference type="RefSeq" id="WP_283225508.1">
    <property type="nucleotide sequence ID" value="NZ_JASGBH010000015.1"/>
</dbReference>
<comment type="caution">
    <text evidence="4">The sequence shown here is derived from an EMBL/GenBank/DDBJ whole genome shotgun (WGS) entry which is preliminary data.</text>
</comment>
<dbReference type="InterPro" id="IPR038161">
    <property type="entry name" value="VirB9/CagX/TrbG_C_sf"/>
</dbReference>
<evidence type="ECO:0000256" key="1">
    <source>
        <dbReference type="ARBA" id="ARBA00006135"/>
    </source>
</evidence>
<dbReference type="CDD" id="cd06911">
    <property type="entry name" value="VirB9_CagX_TrbG"/>
    <property type="match status" value="1"/>
</dbReference>
<evidence type="ECO:0000313" key="5">
    <source>
        <dbReference type="Proteomes" id="UP001431902"/>
    </source>
</evidence>
<evidence type="ECO:0000256" key="3">
    <source>
        <dbReference type="SAM" id="MobiDB-lite"/>
    </source>
</evidence>
<evidence type="ECO:0000313" key="4">
    <source>
        <dbReference type="EMBL" id="MDI9235177.1"/>
    </source>
</evidence>
<dbReference type="InterPro" id="IPR033645">
    <property type="entry name" value="VirB9/CagX/TrbG_C"/>
</dbReference>
<dbReference type="Pfam" id="PF03524">
    <property type="entry name" value="CagX"/>
    <property type="match status" value="1"/>
</dbReference>
<feature type="compositionally biased region" description="Low complexity" evidence="3">
    <location>
        <begin position="142"/>
        <end position="154"/>
    </location>
</feature>
<feature type="region of interest" description="Disordered" evidence="3">
    <location>
        <begin position="142"/>
        <end position="172"/>
    </location>
</feature>
<sequence>MILNLSAPLTAYAATLPTLSTKDRRIGFVDYVAHDVVIVPTALGVVTRIILSEEEKIARPPDSGFPSSCDDPLNEWCVRAEVGQNQITVKPRKGATQNNLEISTDKREYSFLLHAMPGAEKSKSVLYRVMFRYPMPTPPVPHVSLPAASPPAASGEDEGKPRDLEVTAPSPVGSKRQELAKPLVRNVAYSVKAQGDAQGILPSIIFDDGRFTYLKFPKAREVPAVFARDASGQEVRVAFHAERLLSDPHAPDAGVESDYLVIRRVARAFSLRLGSLVAEIINDKFDPEGVETHNGTTTPTLKREMKP</sequence>
<keyword evidence="2" id="KW-0732">Signal</keyword>
<protein>
    <submittedName>
        <fullName evidence="4">TrbG/VirB9 family P-type conjugative transfer protein</fullName>
    </submittedName>
</protein>
<dbReference type="Gene3D" id="2.60.40.2500">
    <property type="match status" value="1"/>
</dbReference>
<dbReference type="Proteomes" id="UP001431902">
    <property type="component" value="Unassembled WGS sequence"/>
</dbReference>
<organism evidence="4 5">
    <name type="scientific">Limnohabitans lacus</name>
    <dbReference type="NCBI Taxonomy" id="3045173"/>
    <lineage>
        <taxon>Bacteria</taxon>
        <taxon>Pseudomonadati</taxon>
        <taxon>Pseudomonadota</taxon>
        <taxon>Betaproteobacteria</taxon>
        <taxon>Burkholderiales</taxon>
        <taxon>Comamonadaceae</taxon>
        <taxon>Limnohabitans</taxon>
    </lineage>
</organism>
<reference evidence="4" key="1">
    <citation type="submission" date="2023-05" db="EMBL/GenBank/DDBJ databases">
        <title>Limnohabitans sp. strain HM2-2 Genome sequencing and assembly.</title>
        <authorList>
            <person name="Jung Y."/>
        </authorList>
    </citation>
    <scope>NUCLEOTIDE SEQUENCE</scope>
    <source>
        <strain evidence="4">HM2-2</strain>
    </source>
</reference>
<gene>
    <name evidence="4" type="ORF">QLQ16_15170</name>
</gene>
<comment type="similarity">
    <text evidence="1">Belongs to the TrbG/VirB9 family.</text>
</comment>